<reference evidence="2 3" key="1">
    <citation type="submission" date="2015-09" db="EMBL/GenBank/DDBJ databases">
        <title>Draft genome of the parasitic nematode Teladorsagia circumcincta isolate WARC Sus (inbred).</title>
        <authorList>
            <person name="Mitreva M."/>
        </authorList>
    </citation>
    <scope>NUCLEOTIDE SEQUENCE [LARGE SCALE GENOMIC DNA]</scope>
    <source>
        <strain evidence="2 3">S</strain>
    </source>
</reference>
<evidence type="ECO:0000259" key="1">
    <source>
        <dbReference type="PROSITE" id="PS50835"/>
    </source>
</evidence>
<feature type="non-terminal residue" evidence="2">
    <location>
        <position position="133"/>
    </location>
</feature>
<dbReference type="Proteomes" id="UP000230423">
    <property type="component" value="Unassembled WGS sequence"/>
</dbReference>
<dbReference type="SUPFAM" id="SSF48726">
    <property type="entry name" value="Immunoglobulin"/>
    <property type="match status" value="1"/>
</dbReference>
<dbReference type="OrthoDB" id="5969272at2759"/>
<evidence type="ECO:0000313" key="2">
    <source>
        <dbReference type="EMBL" id="PIO58312.1"/>
    </source>
</evidence>
<dbReference type="InterPro" id="IPR003598">
    <property type="entry name" value="Ig_sub2"/>
</dbReference>
<keyword evidence="3" id="KW-1185">Reference proteome</keyword>
<name>A0A2G9TLF6_TELCI</name>
<sequence length="133" mass="14909">MAPPQPVLDKNKKVIPLLDPYAEKALDLAHAEQYACAPWFAPGVVEKRYCAENDTLTLTLNVVGYPDPEIKWKFRGWDIDSKSPTSQYKVYTIGGSETTLMINAFTKENVGQYQCFATNVYGEAQQNIMVDLA</sequence>
<protein>
    <submittedName>
        <fullName evidence="2">Immunoglobulin I-set domain protein</fullName>
    </submittedName>
</protein>
<dbReference type="AlphaFoldDB" id="A0A2G9TLF6"/>
<dbReference type="SMART" id="SM00408">
    <property type="entry name" value="IGc2"/>
    <property type="match status" value="1"/>
</dbReference>
<dbReference type="PROSITE" id="PS50835">
    <property type="entry name" value="IG_LIKE"/>
    <property type="match status" value="1"/>
</dbReference>
<dbReference type="Gene3D" id="2.60.40.10">
    <property type="entry name" value="Immunoglobulins"/>
    <property type="match status" value="1"/>
</dbReference>
<dbReference type="InterPro" id="IPR013098">
    <property type="entry name" value="Ig_I-set"/>
</dbReference>
<feature type="domain" description="Ig-like" evidence="1">
    <location>
        <begin position="42"/>
        <end position="133"/>
    </location>
</feature>
<gene>
    <name evidence="2" type="ORF">TELCIR_20256</name>
</gene>
<accession>A0A2G9TLF6</accession>
<dbReference type="Pfam" id="PF07679">
    <property type="entry name" value="I-set"/>
    <property type="match status" value="1"/>
</dbReference>
<dbReference type="InterPro" id="IPR036179">
    <property type="entry name" value="Ig-like_dom_sf"/>
</dbReference>
<organism evidence="2 3">
    <name type="scientific">Teladorsagia circumcincta</name>
    <name type="common">Brown stomach worm</name>
    <name type="synonym">Ostertagia circumcincta</name>
    <dbReference type="NCBI Taxonomy" id="45464"/>
    <lineage>
        <taxon>Eukaryota</taxon>
        <taxon>Metazoa</taxon>
        <taxon>Ecdysozoa</taxon>
        <taxon>Nematoda</taxon>
        <taxon>Chromadorea</taxon>
        <taxon>Rhabditida</taxon>
        <taxon>Rhabditina</taxon>
        <taxon>Rhabditomorpha</taxon>
        <taxon>Strongyloidea</taxon>
        <taxon>Trichostrongylidae</taxon>
        <taxon>Teladorsagia</taxon>
    </lineage>
</organism>
<evidence type="ECO:0000313" key="3">
    <source>
        <dbReference type="Proteomes" id="UP000230423"/>
    </source>
</evidence>
<dbReference type="InterPro" id="IPR013783">
    <property type="entry name" value="Ig-like_fold"/>
</dbReference>
<dbReference type="InterPro" id="IPR007110">
    <property type="entry name" value="Ig-like_dom"/>
</dbReference>
<proteinExistence type="predicted"/>
<dbReference type="EMBL" id="KZ361598">
    <property type="protein sequence ID" value="PIO58312.1"/>
    <property type="molecule type" value="Genomic_DNA"/>
</dbReference>